<dbReference type="AlphaFoldDB" id="A0A2P2NHH6"/>
<reference evidence="1" key="1">
    <citation type="submission" date="2018-02" db="EMBL/GenBank/DDBJ databases">
        <title>Rhizophora mucronata_Transcriptome.</title>
        <authorList>
            <person name="Meera S.P."/>
            <person name="Sreeshan A."/>
            <person name="Augustine A."/>
        </authorList>
    </citation>
    <scope>NUCLEOTIDE SEQUENCE</scope>
    <source>
        <tissue evidence="1">Leaf</tissue>
    </source>
</reference>
<organism evidence="1">
    <name type="scientific">Rhizophora mucronata</name>
    <name type="common">Asiatic mangrove</name>
    <dbReference type="NCBI Taxonomy" id="61149"/>
    <lineage>
        <taxon>Eukaryota</taxon>
        <taxon>Viridiplantae</taxon>
        <taxon>Streptophyta</taxon>
        <taxon>Embryophyta</taxon>
        <taxon>Tracheophyta</taxon>
        <taxon>Spermatophyta</taxon>
        <taxon>Magnoliopsida</taxon>
        <taxon>eudicotyledons</taxon>
        <taxon>Gunneridae</taxon>
        <taxon>Pentapetalae</taxon>
        <taxon>rosids</taxon>
        <taxon>fabids</taxon>
        <taxon>Malpighiales</taxon>
        <taxon>Rhizophoraceae</taxon>
        <taxon>Rhizophora</taxon>
    </lineage>
</organism>
<proteinExistence type="predicted"/>
<protein>
    <submittedName>
        <fullName evidence="1">Uncharacterized protein</fullName>
    </submittedName>
</protein>
<evidence type="ECO:0000313" key="1">
    <source>
        <dbReference type="EMBL" id="MBX41916.1"/>
    </source>
</evidence>
<accession>A0A2P2NHH6</accession>
<sequence length="61" mass="6447">MPPKTAARSLVQDGFTGSLVCDACGAVQQFDSFERCICSVTALQEAKLGARDLGFCVLHPS</sequence>
<dbReference type="EMBL" id="GGEC01061432">
    <property type="protein sequence ID" value="MBX41916.1"/>
    <property type="molecule type" value="Transcribed_RNA"/>
</dbReference>
<name>A0A2P2NHH6_RHIMU</name>